<gene>
    <name evidence="1" type="ORF">SK571_40760</name>
</gene>
<evidence type="ECO:0000313" key="1">
    <source>
        <dbReference type="EMBL" id="MDX8055746.1"/>
    </source>
</evidence>
<dbReference type="RefSeq" id="WP_319989465.1">
    <property type="nucleotide sequence ID" value="NZ_JAXAVV010000032.1"/>
</dbReference>
<evidence type="ECO:0000313" key="2">
    <source>
        <dbReference type="Proteomes" id="UP001271792"/>
    </source>
</evidence>
<dbReference type="EMBL" id="JAXAVV010000032">
    <property type="protein sequence ID" value="MDX8055746.1"/>
    <property type="molecule type" value="Genomic_DNA"/>
</dbReference>
<proteinExistence type="predicted"/>
<reference evidence="1 2" key="1">
    <citation type="submission" date="2023-11" db="EMBL/GenBank/DDBJ databases">
        <title>Lentzea sokolovensis, sp. nov., Lentzea kristufkii, sp. nov., and Lentzea miocenensis, sp. nov., rare actinobacteria from Sokolov Coal Basin, Miocene lacustrine sediment, Czech Republic.</title>
        <authorList>
            <person name="Lara A."/>
            <person name="Kotroba L."/>
            <person name="Nouioui I."/>
            <person name="Neumann-Schaal M."/>
            <person name="Mast Y."/>
            <person name="Chronakova A."/>
        </authorList>
    </citation>
    <scope>NUCLEOTIDE SEQUENCE [LARGE SCALE GENOMIC DNA]</scope>
    <source>
        <strain evidence="1 2">BCCO 10_0798</strain>
    </source>
</reference>
<protein>
    <recommendedName>
        <fullName evidence="3">Integrase</fullName>
    </recommendedName>
</protein>
<reference evidence="1 2" key="2">
    <citation type="submission" date="2023-11" db="EMBL/GenBank/DDBJ databases">
        <authorList>
            <person name="Lara A.C."/>
            <person name="Chronakova A."/>
        </authorList>
    </citation>
    <scope>NUCLEOTIDE SEQUENCE [LARGE SCALE GENOMIC DNA]</scope>
    <source>
        <strain evidence="1 2">BCCO 10_0798</strain>
    </source>
</reference>
<evidence type="ECO:0008006" key="3">
    <source>
        <dbReference type="Google" id="ProtNLM"/>
    </source>
</evidence>
<keyword evidence="2" id="KW-1185">Reference proteome</keyword>
<organism evidence="1 2">
    <name type="scientific">Lentzea kristufekii</name>
    <dbReference type="NCBI Taxonomy" id="3095430"/>
    <lineage>
        <taxon>Bacteria</taxon>
        <taxon>Bacillati</taxon>
        <taxon>Actinomycetota</taxon>
        <taxon>Actinomycetes</taxon>
        <taxon>Pseudonocardiales</taxon>
        <taxon>Pseudonocardiaceae</taxon>
        <taxon>Lentzea</taxon>
    </lineage>
</organism>
<comment type="caution">
    <text evidence="1">The sequence shown here is derived from an EMBL/GenBank/DDBJ whole genome shotgun (WGS) entry which is preliminary data.</text>
</comment>
<name>A0ABU4U5A5_9PSEU</name>
<accession>A0ABU4U5A5</accession>
<sequence>MTDSIAVVIDGAGIPFGGCTHGVTWYAQQLGARTMAALVGSPEKSLQLGLEEGIAAVVAQHADTCDLSDPGTPCAAVGILRIGEETVDTLALSDVSVAIDTTDGPQITCDLGIEDLSGTEPEAVAGMKFNTPEHDAALAALVANQTATRNREGGWWVAAALPEAARHAVVKSYPRKDVSRAAVMSDGVTRPVDQMKIYAWAEYLDLLDKLGPAGLIGHVRSIEVDDPYGERYPRTKRHDDAALATVVGGLSGEVAAK</sequence>
<dbReference type="Proteomes" id="UP001271792">
    <property type="component" value="Unassembled WGS sequence"/>
</dbReference>